<accession>A0A9Q3U9F3</accession>
<reference evidence="2" key="1">
    <citation type="submission" date="2020-09" db="EMBL/GenBank/DDBJ databases">
        <title>Genome sequence of Vibrio parahaemolyticus isolates.</title>
        <authorList>
            <person name="Hammerl J.A."/>
            <person name="Strauch E."/>
        </authorList>
    </citation>
    <scope>NUCLEOTIDE SEQUENCE</scope>
    <source>
        <strain evidence="2">17-VB00146</strain>
    </source>
</reference>
<keyword evidence="1" id="KW-0732">Signal</keyword>
<comment type="caution">
    <text evidence="2">The sequence shown here is derived from an EMBL/GenBank/DDBJ whole genome shotgun (WGS) entry which is preliminary data.</text>
</comment>
<evidence type="ECO:0000313" key="3">
    <source>
        <dbReference type="Proteomes" id="UP000726777"/>
    </source>
</evidence>
<dbReference type="Proteomes" id="UP000726777">
    <property type="component" value="Unassembled WGS sequence"/>
</dbReference>
<dbReference type="RefSeq" id="WP_228085424.1">
    <property type="nucleotide sequence ID" value="NZ_JACVHL010000002.1"/>
</dbReference>
<gene>
    <name evidence="2" type="ORF">IB292_01765</name>
</gene>
<organism evidence="2 3">
    <name type="scientific">Vibrio parahaemolyticus</name>
    <dbReference type="NCBI Taxonomy" id="670"/>
    <lineage>
        <taxon>Bacteria</taxon>
        <taxon>Pseudomonadati</taxon>
        <taxon>Pseudomonadota</taxon>
        <taxon>Gammaproteobacteria</taxon>
        <taxon>Vibrionales</taxon>
        <taxon>Vibrionaceae</taxon>
        <taxon>Vibrio</taxon>
    </lineage>
</organism>
<protein>
    <submittedName>
        <fullName evidence="2">Uncharacterized protein</fullName>
    </submittedName>
</protein>
<evidence type="ECO:0000313" key="2">
    <source>
        <dbReference type="EMBL" id="MCC3803753.1"/>
    </source>
</evidence>
<sequence>MNKLALLVSLLAVSPSVLSTELSIQLNPKYEDGNQTDYRAVKNKSAILGEQGNFGIRKSLEDKVKEYSLGYKERTQQILVHTRARDLFMIAETPDEAYNAYLLMTAAQKCLASKEGVGVSGASDILFKIAQYQIDTEVRRQAVIRSEYMLKRGDFPSLDMEMKNQEYCQFTNQPIIVNKELTEYLNETGS</sequence>
<dbReference type="EMBL" id="JACVHL010000002">
    <property type="protein sequence ID" value="MCC3803753.1"/>
    <property type="molecule type" value="Genomic_DNA"/>
</dbReference>
<name>A0A9Q3U9F3_VIBPH</name>
<feature type="signal peptide" evidence="1">
    <location>
        <begin position="1"/>
        <end position="19"/>
    </location>
</feature>
<proteinExistence type="predicted"/>
<feature type="chain" id="PRO_5040256281" evidence="1">
    <location>
        <begin position="20"/>
        <end position="190"/>
    </location>
</feature>
<evidence type="ECO:0000256" key="1">
    <source>
        <dbReference type="SAM" id="SignalP"/>
    </source>
</evidence>
<dbReference type="AlphaFoldDB" id="A0A9Q3U9F3"/>